<evidence type="ECO:0000256" key="1">
    <source>
        <dbReference type="SAM" id="MobiDB-lite"/>
    </source>
</evidence>
<reference evidence="2 3" key="1">
    <citation type="submission" date="2018-11" db="EMBL/GenBank/DDBJ databases">
        <authorList>
            <consortium name="Pathogen Informatics"/>
        </authorList>
    </citation>
    <scope>NUCLEOTIDE SEQUENCE [LARGE SCALE GENOMIC DNA]</scope>
</reference>
<gene>
    <name evidence="2" type="ORF">SVUK_LOCUS10919</name>
</gene>
<proteinExistence type="predicted"/>
<dbReference type="AlphaFoldDB" id="A0A3P7ISN4"/>
<sequence length="100" mass="11262">METTTKIYINLFRTSTPVSNPVIPAGELAPRFLPAELCIAIRTVTAATAPGPDHDPRLVENPPKILLKKSDRDDLRNSHPNNSEKYQVWREYRLPLALTV</sequence>
<evidence type="ECO:0000313" key="3">
    <source>
        <dbReference type="Proteomes" id="UP000270094"/>
    </source>
</evidence>
<protein>
    <submittedName>
        <fullName evidence="2">Uncharacterized protein</fullName>
    </submittedName>
</protein>
<dbReference type="Proteomes" id="UP000270094">
    <property type="component" value="Unassembled WGS sequence"/>
</dbReference>
<feature type="compositionally biased region" description="Basic and acidic residues" evidence="1">
    <location>
        <begin position="68"/>
        <end position="77"/>
    </location>
</feature>
<name>A0A3P7ISN4_STRVU</name>
<accession>A0A3P7ISN4</accession>
<organism evidence="2 3">
    <name type="scientific">Strongylus vulgaris</name>
    <name type="common">Blood worm</name>
    <dbReference type="NCBI Taxonomy" id="40348"/>
    <lineage>
        <taxon>Eukaryota</taxon>
        <taxon>Metazoa</taxon>
        <taxon>Ecdysozoa</taxon>
        <taxon>Nematoda</taxon>
        <taxon>Chromadorea</taxon>
        <taxon>Rhabditida</taxon>
        <taxon>Rhabditina</taxon>
        <taxon>Rhabditomorpha</taxon>
        <taxon>Strongyloidea</taxon>
        <taxon>Strongylidae</taxon>
        <taxon>Strongylus</taxon>
    </lineage>
</organism>
<keyword evidence="3" id="KW-1185">Reference proteome</keyword>
<feature type="region of interest" description="Disordered" evidence="1">
    <location>
        <begin position="48"/>
        <end position="82"/>
    </location>
</feature>
<evidence type="ECO:0000313" key="2">
    <source>
        <dbReference type="EMBL" id="VDM75921.1"/>
    </source>
</evidence>
<dbReference type="EMBL" id="UYYB01096039">
    <property type="protein sequence ID" value="VDM75921.1"/>
    <property type="molecule type" value="Genomic_DNA"/>
</dbReference>